<dbReference type="SUPFAM" id="SSF52047">
    <property type="entry name" value="RNI-like"/>
    <property type="match status" value="2"/>
</dbReference>
<keyword evidence="1" id="KW-0677">Repeat</keyword>
<dbReference type="Proteomes" id="UP000821853">
    <property type="component" value="Chromosome 2"/>
</dbReference>
<evidence type="ECO:0000256" key="2">
    <source>
        <dbReference type="SAM" id="SignalP"/>
    </source>
</evidence>
<accession>A0A9J6FZY1</accession>
<sequence length="568" mass="63277">MSWRQLFASTELIAALQAAEASRREVDEYAFDEVRRMLKFWKASQRTCQATEEQRCWLCEDATSWNEVLHSFGYELWEKRPGVLCLRTLPRADDYNLFREARLAASIVTTLLKTHNCIAAVDVVYVEQHVGGPHRFDMQGGPHGCFRPFSVRLNSKVRHFRAAKNPLGYEDPCHLFDTRAVKCLKTLEFNGVDMPTEQVSELVATLRRNSATVEDVMIVATRMSQKDSDRLWLCLRRCVRLKSASLTYHIDDPKSVAAVVKLLNGCKSLEKVKIPELAKQGHVVQIAHALAKNTCVRDIYLNAPGLSLAPVLVALESNETLQHLHVLRYDVVGAKGAVLASMLSRNTGLRSLVLEGGCIATSGAEALADALRKNKTLESLYFQTSVGYGAIACLCKAFDVNKTLQRLKIEESSGPREQRAQLAAVLAQNKCYDRVGVPLLAADVNHLVSFLADPATRLTELSLGNICDIPVDLLEDLCETIGSNTTVRTLKAVYRGHSPAKGDLLSEMLEVNTSITRLHLVIVPCSTTYHPAMYCLAARELALLINGRLHRQTAQSFRRLLLWNETAH</sequence>
<evidence type="ECO:0008006" key="5">
    <source>
        <dbReference type="Google" id="ProtNLM"/>
    </source>
</evidence>
<dbReference type="InterPro" id="IPR052201">
    <property type="entry name" value="LRR-containing_regulator"/>
</dbReference>
<comment type="caution">
    <text evidence="3">The sequence shown here is derived from an EMBL/GenBank/DDBJ whole genome shotgun (WGS) entry which is preliminary data.</text>
</comment>
<dbReference type="AlphaFoldDB" id="A0A9J6FZY1"/>
<organism evidence="3 4">
    <name type="scientific">Haemaphysalis longicornis</name>
    <name type="common">Bush tick</name>
    <dbReference type="NCBI Taxonomy" id="44386"/>
    <lineage>
        <taxon>Eukaryota</taxon>
        <taxon>Metazoa</taxon>
        <taxon>Ecdysozoa</taxon>
        <taxon>Arthropoda</taxon>
        <taxon>Chelicerata</taxon>
        <taxon>Arachnida</taxon>
        <taxon>Acari</taxon>
        <taxon>Parasitiformes</taxon>
        <taxon>Ixodida</taxon>
        <taxon>Ixodoidea</taxon>
        <taxon>Ixodidae</taxon>
        <taxon>Haemaphysalinae</taxon>
        <taxon>Haemaphysalis</taxon>
    </lineage>
</organism>
<dbReference type="OrthoDB" id="8436363at2759"/>
<keyword evidence="4" id="KW-1185">Reference proteome</keyword>
<feature type="signal peptide" evidence="2">
    <location>
        <begin position="1"/>
        <end position="21"/>
    </location>
</feature>
<feature type="chain" id="PRO_5039927347" description="Ran gtpase-activating protein" evidence="2">
    <location>
        <begin position="22"/>
        <end position="568"/>
    </location>
</feature>
<gene>
    <name evidence="3" type="ORF">HPB48_004519</name>
</gene>
<proteinExistence type="predicted"/>
<dbReference type="PANTHER" id="PTHR24111:SF0">
    <property type="entry name" value="LEUCINE-RICH REPEAT-CONTAINING PROTEIN"/>
    <property type="match status" value="1"/>
</dbReference>
<keyword evidence="2" id="KW-0732">Signal</keyword>
<dbReference type="VEuPathDB" id="VectorBase:HLOH_062944"/>
<dbReference type="PANTHER" id="PTHR24111">
    <property type="entry name" value="LEUCINE-RICH REPEAT-CONTAINING PROTEIN 34"/>
    <property type="match status" value="1"/>
</dbReference>
<dbReference type="InterPro" id="IPR032675">
    <property type="entry name" value="LRR_dom_sf"/>
</dbReference>
<evidence type="ECO:0000313" key="4">
    <source>
        <dbReference type="Proteomes" id="UP000821853"/>
    </source>
</evidence>
<evidence type="ECO:0000313" key="3">
    <source>
        <dbReference type="EMBL" id="KAH9368327.1"/>
    </source>
</evidence>
<protein>
    <recommendedName>
        <fullName evidence="5">Ran gtpase-activating protein</fullName>
    </recommendedName>
</protein>
<dbReference type="EMBL" id="JABSTR010000004">
    <property type="protein sequence ID" value="KAH9368327.1"/>
    <property type="molecule type" value="Genomic_DNA"/>
</dbReference>
<reference evidence="3 4" key="1">
    <citation type="journal article" date="2020" name="Cell">
        <title>Large-Scale Comparative Analyses of Tick Genomes Elucidate Their Genetic Diversity and Vector Capacities.</title>
        <authorList>
            <consortium name="Tick Genome and Microbiome Consortium (TIGMIC)"/>
            <person name="Jia N."/>
            <person name="Wang J."/>
            <person name="Shi W."/>
            <person name="Du L."/>
            <person name="Sun Y."/>
            <person name="Zhan W."/>
            <person name="Jiang J.F."/>
            <person name="Wang Q."/>
            <person name="Zhang B."/>
            <person name="Ji P."/>
            <person name="Bell-Sakyi L."/>
            <person name="Cui X.M."/>
            <person name="Yuan T.T."/>
            <person name="Jiang B.G."/>
            <person name="Yang W.F."/>
            <person name="Lam T.T."/>
            <person name="Chang Q.C."/>
            <person name="Ding S.J."/>
            <person name="Wang X.J."/>
            <person name="Zhu J.G."/>
            <person name="Ruan X.D."/>
            <person name="Zhao L."/>
            <person name="Wei J.T."/>
            <person name="Ye R.Z."/>
            <person name="Que T.C."/>
            <person name="Du C.H."/>
            <person name="Zhou Y.H."/>
            <person name="Cheng J.X."/>
            <person name="Dai P.F."/>
            <person name="Guo W.B."/>
            <person name="Han X.H."/>
            <person name="Huang E.J."/>
            <person name="Li L.F."/>
            <person name="Wei W."/>
            <person name="Gao Y.C."/>
            <person name="Liu J.Z."/>
            <person name="Shao H.Z."/>
            <person name="Wang X."/>
            <person name="Wang C.C."/>
            <person name="Yang T.C."/>
            <person name="Huo Q.B."/>
            <person name="Li W."/>
            <person name="Chen H.Y."/>
            <person name="Chen S.E."/>
            <person name="Zhou L.G."/>
            <person name="Ni X.B."/>
            <person name="Tian J.H."/>
            <person name="Sheng Y."/>
            <person name="Liu T."/>
            <person name="Pan Y.S."/>
            <person name="Xia L.Y."/>
            <person name="Li J."/>
            <person name="Zhao F."/>
            <person name="Cao W.C."/>
        </authorList>
    </citation>
    <scope>NUCLEOTIDE SEQUENCE [LARGE SCALE GENOMIC DNA]</scope>
    <source>
        <strain evidence="3">HaeL-2018</strain>
    </source>
</reference>
<evidence type="ECO:0000256" key="1">
    <source>
        <dbReference type="ARBA" id="ARBA00022737"/>
    </source>
</evidence>
<name>A0A9J6FZY1_HAELO</name>
<dbReference type="Gene3D" id="3.80.10.10">
    <property type="entry name" value="Ribonuclease Inhibitor"/>
    <property type="match status" value="2"/>
</dbReference>